<keyword evidence="5 6" id="KW-0472">Membrane</keyword>
<evidence type="ECO:0000256" key="4">
    <source>
        <dbReference type="ARBA" id="ARBA00022989"/>
    </source>
</evidence>
<evidence type="ECO:0000256" key="5">
    <source>
        <dbReference type="ARBA" id="ARBA00023136"/>
    </source>
</evidence>
<proteinExistence type="predicted"/>
<feature type="transmembrane region" description="Helical" evidence="6">
    <location>
        <begin position="270"/>
        <end position="291"/>
    </location>
</feature>
<dbReference type="EMBL" id="JADDOJ010000075">
    <property type="protein sequence ID" value="MBE7942033.1"/>
    <property type="molecule type" value="Genomic_DNA"/>
</dbReference>
<feature type="transmembrane region" description="Helical" evidence="6">
    <location>
        <begin position="195"/>
        <end position="214"/>
    </location>
</feature>
<organism evidence="7 8">
    <name type="scientific">Ramlibacter aquaticus</name>
    <dbReference type="NCBI Taxonomy" id="2780094"/>
    <lineage>
        <taxon>Bacteria</taxon>
        <taxon>Pseudomonadati</taxon>
        <taxon>Pseudomonadota</taxon>
        <taxon>Betaproteobacteria</taxon>
        <taxon>Burkholderiales</taxon>
        <taxon>Comamonadaceae</taxon>
        <taxon>Ramlibacter</taxon>
    </lineage>
</organism>
<dbReference type="PANTHER" id="PTHR43370">
    <property type="entry name" value="SUGAR ABC TRANSPORTER INTEGRAL MEMBRANE PROTEIN-RELATED"/>
    <property type="match status" value="1"/>
</dbReference>
<dbReference type="RefSeq" id="WP_193781589.1">
    <property type="nucleotide sequence ID" value="NZ_JADDOJ010000075.1"/>
</dbReference>
<evidence type="ECO:0000256" key="2">
    <source>
        <dbReference type="ARBA" id="ARBA00022475"/>
    </source>
</evidence>
<keyword evidence="8" id="KW-1185">Reference proteome</keyword>
<dbReference type="PANTHER" id="PTHR43370:SF1">
    <property type="entry name" value="GUANOSINE ABC TRANSPORTER PERMEASE PROTEIN NUPQ"/>
    <property type="match status" value="1"/>
</dbReference>
<evidence type="ECO:0000256" key="3">
    <source>
        <dbReference type="ARBA" id="ARBA00022692"/>
    </source>
</evidence>
<feature type="transmembrane region" description="Helical" evidence="6">
    <location>
        <begin position="220"/>
        <end position="239"/>
    </location>
</feature>
<accession>A0ABR9SIA0</accession>
<sequence>MISPELAAVFLGSSLRLAAPLLFSATGELVSERAGVLNMSVEGMMLAGAFAGAAGSWATGSPGWGLVAGVLCVLPIAWLQAFLSITLRANQIVTGIGINILVLGATTLGYRALFGSRSRAEIPGLDKWAPPGLDAIPWLGDAVFRQAWLLYAGVLLVIAVGWTLRHTALGLALHAAGTAPQAAANSGLPVNRIRYGAVLFTGFMAALAGCFLSIGDIHTFTEGMTGGAGYLAIAAVIFGNWKLGRTLFACGLFGAATALQFQLPGMGVEVPSALLIMLPYVLALLAVGGLVGRQVAPAALTQPYVGH</sequence>
<reference evidence="7 8" key="1">
    <citation type="submission" date="2020-10" db="EMBL/GenBank/DDBJ databases">
        <title>Draft genome of Ramlibacter aquaticus LMG 30558.</title>
        <authorList>
            <person name="Props R."/>
        </authorList>
    </citation>
    <scope>NUCLEOTIDE SEQUENCE [LARGE SCALE GENOMIC DNA]</scope>
    <source>
        <strain evidence="7 8">LMG 30558</strain>
    </source>
</reference>
<dbReference type="CDD" id="cd06580">
    <property type="entry name" value="TM_PBP1_transp_TpRbsC_like"/>
    <property type="match status" value="1"/>
</dbReference>
<keyword evidence="3 6" id="KW-0812">Transmembrane</keyword>
<feature type="transmembrane region" description="Helical" evidence="6">
    <location>
        <begin position="64"/>
        <end position="85"/>
    </location>
</feature>
<protein>
    <submittedName>
        <fullName evidence="7">ABC transporter permease</fullName>
    </submittedName>
</protein>
<evidence type="ECO:0000256" key="6">
    <source>
        <dbReference type="SAM" id="Phobius"/>
    </source>
</evidence>
<dbReference type="Pfam" id="PF02653">
    <property type="entry name" value="BPD_transp_2"/>
    <property type="match status" value="1"/>
</dbReference>
<name>A0ABR9SIA0_9BURK</name>
<keyword evidence="4 6" id="KW-1133">Transmembrane helix</keyword>
<dbReference type="Proteomes" id="UP000715965">
    <property type="component" value="Unassembled WGS sequence"/>
</dbReference>
<evidence type="ECO:0000313" key="8">
    <source>
        <dbReference type="Proteomes" id="UP000715965"/>
    </source>
</evidence>
<feature type="transmembrane region" description="Helical" evidence="6">
    <location>
        <begin position="92"/>
        <end position="113"/>
    </location>
</feature>
<evidence type="ECO:0000313" key="7">
    <source>
        <dbReference type="EMBL" id="MBE7942033.1"/>
    </source>
</evidence>
<evidence type="ECO:0000256" key="1">
    <source>
        <dbReference type="ARBA" id="ARBA00004651"/>
    </source>
</evidence>
<comment type="caution">
    <text evidence="7">The sequence shown here is derived from an EMBL/GenBank/DDBJ whole genome shotgun (WGS) entry which is preliminary data.</text>
</comment>
<feature type="transmembrane region" description="Helical" evidence="6">
    <location>
        <begin position="147"/>
        <end position="164"/>
    </location>
</feature>
<keyword evidence="2" id="KW-1003">Cell membrane</keyword>
<gene>
    <name evidence="7" type="ORF">IM725_15765</name>
</gene>
<feature type="transmembrane region" description="Helical" evidence="6">
    <location>
        <begin position="246"/>
        <end position="264"/>
    </location>
</feature>
<dbReference type="InterPro" id="IPR001851">
    <property type="entry name" value="ABC_transp_permease"/>
</dbReference>
<comment type="subcellular location">
    <subcellularLocation>
        <location evidence="1">Cell membrane</location>
        <topology evidence="1">Multi-pass membrane protein</topology>
    </subcellularLocation>
</comment>